<feature type="region of interest" description="Disordered" evidence="1">
    <location>
        <begin position="14"/>
        <end position="37"/>
    </location>
</feature>
<dbReference type="Proteomes" id="UP000198253">
    <property type="component" value="Chromosome I"/>
</dbReference>
<reference evidence="3" key="1">
    <citation type="submission" date="2016-06" db="EMBL/GenBank/DDBJ databases">
        <authorList>
            <person name="Varghese N."/>
            <person name="Submissions Spin"/>
        </authorList>
    </citation>
    <scope>NUCLEOTIDE SEQUENCE [LARGE SCALE GENOMIC DNA]</scope>
    <source>
        <strain evidence="3">DSM 43816</strain>
    </source>
</reference>
<name>A0A1C4U834_MICEC</name>
<dbReference type="EMBL" id="LT607413">
    <property type="protein sequence ID" value="SCE67888.1"/>
    <property type="molecule type" value="Genomic_DNA"/>
</dbReference>
<dbReference type="AlphaFoldDB" id="A0A1C4U834"/>
<sequence>MFGSLIGAVVSPTHRVRGRGKPGTFTQRRGSRPRTRRPASVALAAAACIALAACQFSRPAEPALPSRTVSSSEFSALDAAGVERIRSELRARLDLRSGKLTKAAVGLTDSSYGPEINTRREGKIALSIAAPKGTIEARTDRIRFNTTDARPDFSQVTYFLTASSADEFFALIRDGVQKYGIDSDPAEGWISSASADPRMRSDFSITSGTSTGLEVNYDLRFDGSKDTQVIIVHILPAE</sequence>
<evidence type="ECO:0000313" key="2">
    <source>
        <dbReference type="EMBL" id="SCE67888.1"/>
    </source>
</evidence>
<gene>
    <name evidence="2" type="ORF">GA0070618_0100</name>
</gene>
<proteinExistence type="predicted"/>
<organism evidence="2 3">
    <name type="scientific">Micromonospora echinospora</name>
    <name type="common">Micromonospora purpurea</name>
    <dbReference type="NCBI Taxonomy" id="1877"/>
    <lineage>
        <taxon>Bacteria</taxon>
        <taxon>Bacillati</taxon>
        <taxon>Actinomycetota</taxon>
        <taxon>Actinomycetes</taxon>
        <taxon>Micromonosporales</taxon>
        <taxon>Micromonosporaceae</taxon>
        <taxon>Micromonospora</taxon>
    </lineage>
</organism>
<evidence type="ECO:0000256" key="1">
    <source>
        <dbReference type="SAM" id="MobiDB-lite"/>
    </source>
</evidence>
<protein>
    <submittedName>
        <fullName evidence="2">Uncharacterized protein</fullName>
    </submittedName>
</protein>
<dbReference type="InParanoid" id="A0A1C4U834"/>
<accession>A0A1C4U834</accession>
<evidence type="ECO:0000313" key="3">
    <source>
        <dbReference type="Proteomes" id="UP000198253"/>
    </source>
</evidence>
<keyword evidence="3" id="KW-1185">Reference proteome</keyword>